<protein>
    <recommendedName>
        <fullName evidence="3">HhH-GPD domain-containing protein</fullName>
    </recommendedName>
</protein>
<sequence>MKLTWEVDNRDVAKIQEFYKIHENNNFVARRRKRNVNKELPEFTHEIFWDAMVSCLLTTQQRSGPQSAVTRFISSKPFPLNYKTCKQEINLKSFAETTITQFGGIRRGATLAEEITENYSWLNNGGWTFVDSMVSQLIAVETVEEEISASNKMADRLKGFGPKQSRNLLQSLGLTKYEIPIDSRISKWMNDFGFPLQLSATALSDRNYYNFVSEGFRRMCAASGIFPCLLFFPVSMRNGLRTNLFGRFGIDKVQSALRLRRQRKAYSKKRSETPYV</sequence>
<accession>A0A562WSB5</accession>
<proteinExistence type="predicted"/>
<keyword evidence="2" id="KW-1185">Reference proteome</keyword>
<evidence type="ECO:0008006" key="3">
    <source>
        <dbReference type="Google" id="ProtNLM"/>
    </source>
</evidence>
<dbReference type="Proteomes" id="UP000319449">
    <property type="component" value="Unassembled WGS sequence"/>
</dbReference>
<organism evidence="1 2">
    <name type="scientific">Geobacter argillaceus</name>
    <dbReference type="NCBI Taxonomy" id="345631"/>
    <lineage>
        <taxon>Bacteria</taxon>
        <taxon>Pseudomonadati</taxon>
        <taxon>Thermodesulfobacteriota</taxon>
        <taxon>Desulfuromonadia</taxon>
        <taxon>Geobacterales</taxon>
        <taxon>Geobacteraceae</taxon>
        <taxon>Geobacter</taxon>
    </lineage>
</organism>
<reference evidence="1 2" key="1">
    <citation type="submission" date="2019-07" db="EMBL/GenBank/DDBJ databases">
        <title>Genomic Encyclopedia of Archaeal and Bacterial Type Strains, Phase II (KMG-II): from individual species to whole genera.</title>
        <authorList>
            <person name="Goeker M."/>
        </authorList>
    </citation>
    <scope>NUCLEOTIDE SEQUENCE [LARGE SCALE GENOMIC DNA]</scope>
    <source>
        <strain evidence="1 2">ATCC BAA-1139</strain>
    </source>
</reference>
<gene>
    <name evidence="1" type="ORF">JN12_00576</name>
</gene>
<evidence type="ECO:0000313" key="2">
    <source>
        <dbReference type="Proteomes" id="UP000319449"/>
    </source>
</evidence>
<dbReference type="OrthoDB" id="9152211at2"/>
<evidence type="ECO:0000313" key="1">
    <source>
        <dbReference type="EMBL" id="TWJ33161.1"/>
    </source>
</evidence>
<name>A0A562WSB5_9BACT</name>
<dbReference type="AlphaFoldDB" id="A0A562WSB5"/>
<dbReference type="RefSeq" id="WP_145017887.1">
    <property type="nucleotide sequence ID" value="NZ_VLLN01000002.1"/>
</dbReference>
<dbReference type="EMBL" id="VLLN01000002">
    <property type="protein sequence ID" value="TWJ33161.1"/>
    <property type="molecule type" value="Genomic_DNA"/>
</dbReference>
<comment type="caution">
    <text evidence="1">The sequence shown here is derived from an EMBL/GenBank/DDBJ whole genome shotgun (WGS) entry which is preliminary data.</text>
</comment>